<comment type="function">
    <text evidence="1 5">PPIases accelerate the folding of proteins. It catalyzes the cis-trans isomerization of proline imidic peptide bonds in oligopeptides.</text>
</comment>
<dbReference type="EC" id="5.2.1.8" evidence="5"/>
<protein>
    <recommendedName>
        <fullName evidence="5">Peptidyl-prolyl cis-trans isomerase</fullName>
        <shortName evidence="5">PPIase</shortName>
        <ecNumber evidence="5">5.2.1.8</ecNumber>
    </recommendedName>
</protein>
<dbReference type="PROSITE" id="PS50072">
    <property type="entry name" value="CSA_PPIASE_2"/>
    <property type="match status" value="1"/>
</dbReference>
<dbReference type="GO" id="GO:0006457">
    <property type="term" value="P:protein folding"/>
    <property type="evidence" value="ECO:0007669"/>
    <property type="project" value="InterPro"/>
</dbReference>
<dbReference type="Proteomes" id="UP000430120">
    <property type="component" value="Unassembled WGS sequence"/>
</dbReference>
<dbReference type="InterPro" id="IPR002130">
    <property type="entry name" value="Cyclophilin-type_PPIase_dom"/>
</dbReference>
<dbReference type="EMBL" id="VZPB01000008">
    <property type="protein sequence ID" value="KAB0584149.1"/>
    <property type="molecule type" value="Genomic_DNA"/>
</dbReference>
<dbReference type="GO" id="GO:0003755">
    <property type="term" value="F:peptidyl-prolyl cis-trans isomerase activity"/>
    <property type="evidence" value="ECO:0007669"/>
    <property type="project" value="UniProtKB-UniRule"/>
</dbReference>
<evidence type="ECO:0000259" key="6">
    <source>
        <dbReference type="PROSITE" id="PS50072"/>
    </source>
</evidence>
<evidence type="ECO:0000256" key="2">
    <source>
        <dbReference type="ARBA" id="ARBA00007365"/>
    </source>
</evidence>
<dbReference type="InterPro" id="IPR029000">
    <property type="entry name" value="Cyclophilin-like_dom_sf"/>
</dbReference>
<dbReference type="PANTHER" id="PTHR43246">
    <property type="entry name" value="PEPTIDYL-PROLYL CIS-TRANS ISOMERASE CYP38, CHLOROPLASTIC"/>
    <property type="match status" value="1"/>
</dbReference>
<keyword evidence="3 5" id="KW-0697">Rotamase</keyword>
<dbReference type="OrthoDB" id="9807797at2"/>
<dbReference type="InterPro" id="IPR044665">
    <property type="entry name" value="E_coli_cyclophilin_A-like"/>
</dbReference>
<dbReference type="RefSeq" id="WP_151123171.1">
    <property type="nucleotide sequence ID" value="NZ_CP088081.1"/>
</dbReference>
<proteinExistence type="inferred from homology"/>
<gene>
    <name evidence="7" type="ORF">F7Q92_05065</name>
</gene>
<dbReference type="Gene3D" id="2.40.100.10">
    <property type="entry name" value="Cyclophilin-like"/>
    <property type="match status" value="1"/>
</dbReference>
<feature type="domain" description="PPIase cyclophilin-type" evidence="6">
    <location>
        <begin position="10"/>
        <end position="173"/>
    </location>
</feature>
<name>A0A643FF29_IDEDE</name>
<reference evidence="7 8" key="1">
    <citation type="submission" date="2019-09" db="EMBL/GenBank/DDBJ databases">
        <title>Draft genome sequences of 48 bacterial type strains from the CCUG.</title>
        <authorList>
            <person name="Tunovic T."/>
            <person name="Pineiro-Iglesias B."/>
            <person name="Unosson C."/>
            <person name="Inganas E."/>
            <person name="Ohlen M."/>
            <person name="Cardew S."/>
            <person name="Jensie-Markopoulos S."/>
            <person name="Salva-Serra F."/>
            <person name="Jaen-Luchoro D."/>
            <person name="Karlsson R."/>
            <person name="Svensson-Stadler L."/>
            <person name="Chun J."/>
            <person name="Moore E."/>
        </authorList>
    </citation>
    <scope>NUCLEOTIDE SEQUENCE [LARGE SCALE GENOMIC DNA]</scope>
    <source>
        <strain evidence="7 8">CCUG 30977</strain>
    </source>
</reference>
<dbReference type="PIRSF" id="PIRSF001467">
    <property type="entry name" value="Peptidylpro_ismrse"/>
    <property type="match status" value="1"/>
</dbReference>
<dbReference type="SUPFAM" id="SSF50891">
    <property type="entry name" value="Cyclophilin-like"/>
    <property type="match status" value="1"/>
</dbReference>
<dbReference type="Pfam" id="PF00160">
    <property type="entry name" value="Pro_isomerase"/>
    <property type="match status" value="1"/>
</dbReference>
<sequence>MSLAALSPAWAQKVKLSTTMGDIVLELDHDKAPKSVDNFVQYVKSGHYDGTIFHRVIDGFMIQGGGYTADLKEKPTRAPIPLESRNGLSNVRGSLAMARTMVPNSATAQFYINVVDNPNLDQPNARDGEGYAVFGKVVQGMDVVDKIKAAATGNKGGFANVPLQPIVIKKATLEK</sequence>
<evidence type="ECO:0000256" key="4">
    <source>
        <dbReference type="ARBA" id="ARBA00023235"/>
    </source>
</evidence>
<evidence type="ECO:0000313" key="8">
    <source>
        <dbReference type="Proteomes" id="UP000430120"/>
    </source>
</evidence>
<dbReference type="InterPro" id="IPR024936">
    <property type="entry name" value="Cyclophilin-type_PPIase"/>
</dbReference>
<dbReference type="CDD" id="cd01920">
    <property type="entry name" value="cyclophilin_EcCYP_like"/>
    <property type="match status" value="1"/>
</dbReference>
<evidence type="ECO:0000256" key="5">
    <source>
        <dbReference type="RuleBase" id="RU363019"/>
    </source>
</evidence>
<keyword evidence="4 5" id="KW-0413">Isomerase</keyword>
<keyword evidence="8" id="KW-1185">Reference proteome</keyword>
<comment type="catalytic activity">
    <reaction evidence="5">
        <text>[protein]-peptidylproline (omega=180) = [protein]-peptidylproline (omega=0)</text>
        <dbReference type="Rhea" id="RHEA:16237"/>
        <dbReference type="Rhea" id="RHEA-COMP:10747"/>
        <dbReference type="Rhea" id="RHEA-COMP:10748"/>
        <dbReference type="ChEBI" id="CHEBI:83833"/>
        <dbReference type="ChEBI" id="CHEBI:83834"/>
        <dbReference type="EC" id="5.2.1.8"/>
    </reaction>
</comment>
<accession>A0A643FF29</accession>
<evidence type="ECO:0000313" key="7">
    <source>
        <dbReference type="EMBL" id="KAB0584149.1"/>
    </source>
</evidence>
<comment type="caution">
    <text evidence="7">The sequence shown here is derived from an EMBL/GenBank/DDBJ whole genome shotgun (WGS) entry which is preliminary data.</text>
</comment>
<evidence type="ECO:0000256" key="1">
    <source>
        <dbReference type="ARBA" id="ARBA00002388"/>
    </source>
</evidence>
<dbReference type="AlphaFoldDB" id="A0A643FF29"/>
<dbReference type="PROSITE" id="PS00170">
    <property type="entry name" value="CSA_PPIASE_1"/>
    <property type="match status" value="1"/>
</dbReference>
<organism evidence="7 8">
    <name type="scientific">Ideonella dechloratans</name>
    <dbReference type="NCBI Taxonomy" id="36863"/>
    <lineage>
        <taxon>Bacteria</taxon>
        <taxon>Pseudomonadati</taxon>
        <taxon>Pseudomonadota</taxon>
        <taxon>Betaproteobacteria</taxon>
        <taxon>Burkholderiales</taxon>
        <taxon>Sphaerotilaceae</taxon>
        <taxon>Ideonella</taxon>
    </lineage>
</organism>
<dbReference type="PRINTS" id="PR00153">
    <property type="entry name" value="CSAPPISMRASE"/>
</dbReference>
<dbReference type="InterPro" id="IPR020892">
    <property type="entry name" value="Cyclophilin-type_PPIase_CS"/>
</dbReference>
<evidence type="ECO:0000256" key="3">
    <source>
        <dbReference type="ARBA" id="ARBA00023110"/>
    </source>
</evidence>
<comment type="similarity">
    <text evidence="2 5">Belongs to the cyclophilin-type PPIase family.</text>
</comment>